<evidence type="ECO:0000313" key="8">
    <source>
        <dbReference type="Proteomes" id="UP000585258"/>
    </source>
</evidence>
<organism evidence="7 8">
    <name type="scientific">Clostridium gasigenes</name>
    <dbReference type="NCBI Taxonomy" id="94869"/>
    <lineage>
        <taxon>Bacteria</taxon>
        <taxon>Bacillati</taxon>
        <taxon>Bacillota</taxon>
        <taxon>Clostridia</taxon>
        <taxon>Eubacteriales</taxon>
        <taxon>Clostridiaceae</taxon>
        <taxon>Clostridium</taxon>
    </lineage>
</organism>
<dbReference type="CDD" id="cd07363">
    <property type="entry name" value="45_DOPA_Dioxygenase"/>
    <property type="match status" value="1"/>
</dbReference>
<feature type="domain" description="Extradiol ring-cleavage dioxygenase class III enzyme subunit B" evidence="6">
    <location>
        <begin position="19"/>
        <end position="242"/>
    </location>
</feature>
<keyword evidence="4" id="KW-0862">Zinc</keyword>
<keyword evidence="5 7" id="KW-0560">Oxidoreductase</keyword>
<dbReference type="NCBIfam" id="NF007914">
    <property type="entry name" value="PRK10628.1"/>
    <property type="match status" value="1"/>
</dbReference>
<dbReference type="PIRSF" id="PIRSF006157">
    <property type="entry name" value="Doxgns_DODA"/>
    <property type="match status" value="1"/>
</dbReference>
<evidence type="ECO:0000256" key="4">
    <source>
        <dbReference type="ARBA" id="ARBA00022833"/>
    </source>
</evidence>
<dbReference type="Gene3D" id="3.40.830.10">
    <property type="entry name" value="LigB-like"/>
    <property type="match status" value="1"/>
</dbReference>
<evidence type="ECO:0000256" key="5">
    <source>
        <dbReference type="ARBA" id="ARBA00023002"/>
    </source>
</evidence>
<dbReference type="EC" id="1.13.11.29" evidence="7"/>
<name>A0A7X0VQI4_9CLOT</name>
<evidence type="ECO:0000256" key="3">
    <source>
        <dbReference type="ARBA" id="ARBA00022723"/>
    </source>
</evidence>
<comment type="cofactor">
    <cofactor evidence="1">
        <name>Zn(2+)</name>
        <dbReference type="ChEBI" id="CHEBI:29105"/>
    </cofactor>
</comment>
<dbReference type="PANTHER" id="PTHR30096">
    <property type="entry name" value="4,5-DOPA DIOXYGENASE EXTRADIOL-LIKE PROTEIN"/>
    <property type="match status" value="1"/>
</dbReference>
<sequence>MIKKQPVLFIAHGSPMNAIIENSYSKSLNKLGQELGKPKAIMIISAHWYINNTFLTKQDSPKEIYDFYGFPEELYKVKYSTSGAKPYINLAFEELKNYDVKLTDTWGLDHGGWSVLKHIFPKADIPVFELSLNALEKEEYHYNLGKKLSKLREQGILILASGNIVHNLGKMKYNEEDKPYKWALDFDNFVRDAIINDEHDKLINYKDFGQAALESVPTNEHFLPLLYVLALKEDEDKVEFIFDEIHHGSLSMRSIKIG</sequence>
<proteinExistence type="inferred from homology"/>
<accession>A0A7X0VQI4</accession>
<dbReference type="SUPFAM" id="SSF53213">
    <property type="entry name" value="LigB-like"/>
    <property type="match status" value="1"/>
</dbReference>
<reference evidence="7 8" key="1">
    <citation type="submission" date="2020-08" db="EMBL/GenBank/DDBJ databases">
        <title>Clostridia isolated from Swiss meat.</title>
        <authorList>
            <person name="Wambui J."/>
            <person name="Stevens M.J.A."/>
            <person name="Stephan R."/>
        </authorList>
    </citation>
    <scope>NUCLEOTIDE SEQUENCE [LARGE SCALE GENOMIC DNA]</scope>
    <source>
        <strain evidence="7 8">CM001</strain>
    </source>
</reference>
<keyword evidence="7" id="KW-0223">Dioxygenase</keyword>
<evidence type="ECO:0000256" key="1">
    <source>
        <dbReference type="ARBA" id="ARBA00001947"/>
    </source>
</evidence>
<dbReference type="EMBL" id="JACKWY010000002">
    <property type="protein sequence ID" value="MBB6714018.1"/>
    <property type="molecule type" value="Genomic_DNA"/>
</dbReference>
<keyword evidence="3" id="KW-0479">Metal-binding</keyword>
<evidence type="ECO:0000259" key="6">
    <source>
        <dbReference type="Pfam" id="PF02900"/>
    </source>
</evidence>
<dbReference type="RefSeq" id="WP_185163707.1">
    <property type="nucleotide sequence ID" value="NZ_JACKWY010000002.1"/>
</dbReference>
<evidence type="ECO:0000313" key="7">
    <source>
        <dbReference type="EMBL" id="MBB6714018.1"/>
    </source>
</evidence>
<dbReference type="InterPro" id="IPR014436">
    <property type="entry name" value="Extradiol_dOase_DODA"/>
</dbReference>
<dbReference type="PANTHER" id="PTHR30096:SF0">
    <property type="entry name" value="4,5-DOPA DIOXYGENASE EXTRADIOL-LIKE PROTEIN"/>
    <property type="match status" value="1"/>
</dbReference>
<dbReference type="GO" id="GO:0008270">
    <property type="term" value="F:zinc ion binding"/>
    <property type="evidence" value="ECO:0007669"/>
    <property type="project" value="InterPro"/>
</dbReference>
<comment type="caution">
    <text evidence="7">The sequence shown here is derived from an EMBL/GenBank/DDBJ whole genome shotgun (WGS) entry which is preliminary data.</text>
</comment>
<dbReference type="GO" id="GO:0050297">
    <property type="term" value="F:stizolobate synthase activity"/>
    <property type="evidence" value="ECO:0007669"/>
    <property type="project" value="UniProtKB-EC"/>
</dbReference>
<dbReference type="Proteomes" id="UP000585258">
    <property type="component" value="Unassembled WGS sequence"/>
</dbReference>
<dbReference type="InterPro" id="IPR004183">
    <property type="entry name" value="Xdiol_dOase_suB"/>
</dbReference>
<protein>
    <submittedName>
        <fullName evidence="7">4,5-DOPA dioxygenase extradiol</fullName>
        <ecNumber evidence="7">1.13.11.29</ecNumber>
    </submittedName>
</protein>
<gene>
    <name evidence="7" type="primary">ygiD</name>
    <name evidence="7" type="ORF">H7E68_04615</name>
</gene>
<dbReference type="AlphaFoldDB" id="A0A7X0VQI4"/>
<dbReference type="GO" id="GO:0008198">
    <property type="term" value="F:ferrous iron binding"/>
    <property type="evidence" value="ECO:0007669"/>
    <property type="project" value="InterPro"/>
</dbReference>
<evidence type="ECO:0000256" key="2">
    <source>
        <dbReference type="ARBA" id="ARBA00007581"/>
    </source>
</evidence>
<comment type="similarity">
    <text evidence="2">Belongs to the DODA-type extradiol aromatic ring-opening dioxygenase family.</text>
</comment>
<dbReference type="Pfam" id="PF02900">
    <property type="entry name" value="LigB"/>
    <property type="match status" value="1"/>
</dbReference>